<dbReference type="Gene3D" id="3.40.980.10">
    <property type="entry name" value="MoaB/Mog-like domain"/>
    <property type="match status" value="1"/>
</dbReference>
<dbReference type="eggNOG" id="COG1546">
    <property type="taxonomic scope" value="Bacteria"/>
</dbReference>
<dbReference type="HAMAP" id="MF_00226_B">
    <property type="entry name" value="CinA_B"/>
    <property type="match status" value="1"/>
</dbReference>
<dbReference type="CDD" id="cd00885">
    <property type="entry name" value="cinA"/>
    <property type="match status" value="1"/>
</dbReference>
<dbReference type="InterPro" id="IPR008136">
    <property type="entry name" value="CinA_C"/>
</dbReference>
<dbReference type="Gene3D" id="3.90.950.20">
    <property type="entry name" value="CinA-like"/>
    <property type="match status" value="1"/>
</dbReference>
<dbReference type="NCBIfam" id="TIGR00199">
    <property type="entry name" value="PncC_domain"/>
    <property type="match status" value="1"/>
</dbReference>
<dbReference type="InterPro" id="IPR041424">
    <property type="entry name" value="CinA_KH"/>
</dbReference>
<dbReference type="NCBIfam" id="TIGR00177">
    <property type="entry name" value="molyb_syn"/>
    <property type="match status" value="1"/>
</dbReference>
<dbReference type="InterPro" id="IPR050101">
    <property type="entry name" value="CinA"/>
</dbReference>
<proteinExistence type="inferred from homology"/>
<gene>
    <name evidence="1" type="primary">cinA</name>
    <name evidence="3" type="ORF">ALO_19947</name>
</gene>
<dbReference type="EMBL" id="AFGF01000241">
    <property type="protein sequence ID" value="EGO62106.1"/>
    <property type="molecule type" value="Genomic_DNA"/>
</dbReference>
<dbReference type="InterPro" id="IPR001453">
    <property type="entry name" value="MoaB/Mog_dom"/>
</dbReference>
<dbReference type="SMART" id="SM00852">
    <property type="entry name" value="MoCF_biosynth"/>
    <property type="match status" value="1"/>
</dbReference>
<reference evidence="3 4" key="1">
    <citation type="journal article" date="2011" name="EMBO J.">
        <title>Structural diversity of bacterial flagellar motors.</title>
        <authorList>
            <person name="Chen S."/>
            <person name="Beeby M."/>
            <person name="Murphy G.E."/>
            <person name="Leadbetter J.R."/>
            <person name="Hendrixson D.R."/>
            <person name="Briegel A."/>
            <person name="Li Z."/>
            <person name="Shi J."/>
            <person name="Tocheva E.I."/>
            <person name="Muller A."/>
            <person name="Dobro M.J."/>
            <person name="Jensen G.J."/>
        </authorList>
    </citation>
    <scope>NUCLEOTIDE SEQUENCE [LARGE SCALE GENOMIC DNA]</scope>
    <source>
        <strain evidence="3 4">DSM 6540</strain>
    </source>
</reference>
<dbReference type="InterPro" id="IPR036653">
    <property type="entry name" value="CinA-like_C"/>
</dbReference>
<feature type="domain" description="MoaB/Mog" evidence="2">
    <location>
        <begin position="4"/>
        <end position="171"/>
    </location>
</feature>
<sequence length="411" mass="44441">MIVELISTGTEILLGQILNKNAQYLAQRLNALGFSVLFQSTVGDNRERMTQVVNTALGRAGLVITTGGLGPTQGDITKEVCASVLGLPLVLDSHSVERIEAFFARRSLSMPQSNLRQAMMPQGAFVLDNERGTAPGVIMEHMGKIIIDLPGPPHEMEWMFENGVVPYLKNRFGEQGAILSKVLRTFGIGESALEEKIMDLIRRQTNPTLALLARDGEIHVRITAKASSDVQAKELIAGLESQIRSRINEFIYGCDDENLEVVVGNLLTETNQTLSLAESCTGGLVTSRLTDIPGSSGYIVGSVVAYSNEVKQGFLDIPDSVLRDFGAVSPETALYMAKQIRSKFASHIGIGITGIAGPGGGTEQKPVGLVYIAVDGSKGPIVHRNIFTGSRMNIKQRTSHAALDHLRRYVL</sequence>
<dbReference type="Pfam" id="PF02464">
    <property type="entry name" value="CinA"/>
    <property type="match status" value="1"/>
</dbReference>
<comment type="caution">
    <text evidence="3">The sequence shown here is derived from an EMBL/GenBank/DDBJ whole genome shotgun (WGS) entry which is preliminary data.</text>
</comment>
<dbReference type="PIRSF" id="PIRSF006728">
    <property type="entry name" value="CinA"/>
    <property type="match status" value="1"/>
</dbReference>
<accession>F7NPE4</accession>
<dbReference type="PANTHER" id="PTHR13939">
    <property type="entry name" value="NICOTINAMIDE-NUCLEOTIDE AMIDOHYDROLASE PNCC"/>
    <property type="match status" value="1"/>
</dbReference>
<dbReference type="NCBIfam" id="NF001813">
    <property type="entry name" value="PRK00549.1"/>
    <property type="match status" value="1"/>
</dbReference>
<dbReference type="InterPro" id="IPR036425">
    <property type="entry name" value="MoaB/Mog-like_dom_sf"/>
</dbReference>
<dbReference type="eggNOG" id="COG1058">
    <property type="taxonomic scope" value="Bacteria"/>
</dbReference>
<evidence type="ECO:0000313" key="4">
    <source>
        <dbReference type="Proteomes" id="UP000003240"/>
    </source>
</evidence>
<dbReference type="Pfam" id="PF00994">
    <property type="entry name" value="MoCF_biosynth"/>
    <property type="match status" value="1"/>
</dbReference>
<dbReference type="InterPro" id="IPR008135">
    <property type="entry name" value="Competence-induced_CinA"/>
</dbReference>
<dbReference type="OrthoDB" id="9801454at2"/>
<evidence type="ECO:0000256" key="1">
    <source>
        <dbReference type="HAMAP-Rule" id="MF_00226"/>
    </source>
</evidence>
<keyword evidence="4" id="KW-1185">Reference proteome</keyword>
<dbReference type="Pfam" id="PF18146">
    <property type="entry name" value="CinA_KH"/>
    <property type="match status" value="1"/>
</dbReference>
<evidence type="ECO:0000259" key="2">
    <source>
        <dbReference type="SMART" id="SM00852"/>
    </source>
</evidence>
<dbReference type="NCBIfam" id="TIGR00200">
    <property type="entry name" value="cinA_nterm"/>
    <property type="match status" value="1"/>
</dbReference>
<protein>
    <recommendedName>
        <fullName evidence="1">Putative competence-damage inducible protein</fullName>
    </recommendedName>
</protein>
<dbReference type="RefSeq" id="WP_004573536.1">
    <property type="nucleotide sequence ID" value="NZ_AFGF01000241.1"/>
</dbReference>
<organism evidence="3 4">
    <name type="scientific">Acetonema longum DSM 6540</name>
    <dbReference type="NCBI Taxonomy" id="1009370"/>
    <lineage>
        <taxon>Bacteria</taxon>
        <taxon>Bacillati</taxon>
        <taxon>Bacillota</taxon>
        <taxon>Negativicutes</taxon>
        <taxon>Acetonemataceae</taxon>
        <taxon>Acetonema</taxon>
    </lineage>
</organism>
<dbReference type="SUPFAM" id="SSF53218">
    <property type="entry name" value="Molybdenum cofactor biosynthesis proteins"/>
    <property type="match status" value="1"/>
</dbReference>
<dbReference type="PANTHER" id="PTHR13939:SF0">
    <property type="entry name" value="NMN AMIDOHYDROLASE-LIKE PROTEIN YFAY"/>
    <property type="match status" value="1"/>
</dbReference>
<dbReference type="Proteomes" id="UP000003240">
    <property type="component" value="Unassembled WGS sequence"/>
</dbReference>
<dbReference type="Gene3D" id="3.30.70.2860">
    <property type="match status" value="1"/>
</dbReference>
<name>F7NPE4_9FIRM</name>
<comment type="similarity">
    <text evidence="1">Belongs to the CinA family.</text>
</comment>
<dbReference type="SUPFAM" id="SSF142433">
    <property type="entry name" value="CinA-like"/>
    <property type="match status" value="1"/>
</dbReference>
<evidence type="ECO:0000313" key="3">
    <source>
        <dbReference type="EMBL" id="EGO62106.1"/>
    </source>
</evidence>
<dbReference type="AlphaFoldDB" id="F7NPE4"/>
<dbReference type="STRING" id="1009370.ALO_19947"/>